<organism evidence="2 3">
    <name type="scientific">Portunus trituberculatus</name>
    <name type="common">Swimming crab</name>
    <name type="synonym">Neptunus trituberculatus</name>
    <dbReference type="NCBI Taxonomy" id="210409"/>
    <lineage>
        <taxon>Eukaryota</taxon>
        <taxon>Metazoa</taxon>
        <taxon>Ecdysozoa</taxon>
        <taxon>Arthropoda</taxon>
        <taxon>Crustacea</taxon>
        <taxon>Multicrustacea</taxon>
        <taxon>Malacostraca</taxon>
        <taxon>Eumalacostraca</taxon>
        <taxon>Eucarida</taxon>
        <taxon>Decapoda</taxon>
        <taxon>Pleocyemata</taxon>
        <taxon>Brachyura</taxon>
        <taxon>Eubrachyura</taxon>
        <taxon>Portunoidea</taxon>
        <taxon>Portunidae</taxon>
        <taxon>Portuninae</taxon>
        <taxon>Portunus</taxon>
    </lineage>
</organism>
<dbReference type="AlphaFoldDB" id="A0A5B7CRJ4"/>
<evidence type="ECO:0000313" key="3">
    <source>
        <dbReference type="Proteomes" id="UP000324222"/>
    </source>
</evidence>
<feature type="region of interest" description="Disordered" evidence="1">
    <location>
        <begin position="1"/>
        <end position="21"/>
    </location>
</feature>
<reference evidence="2 3" key="1">
    <citation type="submission" date="2019-05" db="EMBL/GenBank/DDBJ databases">
        <title>Another draft genome of Portunus trituberculatus and its Hox gene families provides insights of decapod evolution.</title>
        <authorList>
            <person name="Jeong J.-H."/>
            <person name="Song I."/>
            <person name="Kim S."/>
            <person name="Choi T."/>
            <person name="Kim D."/>
            <person name="Ryu S."/>
            <person name="Kim W."/>
        </authorList>
    </citation>
    <scope>NUCLEOTIDE SEQUENCE [LARGE SCALE GENOMIC DNA]</scope>
    <source>
        <tissue evidence="2">Muscle</tissue>
    </source>
</reference>
<proteinExistence type="predicted"/>
<dbReference type="Proteomes" id="UP000324222">
    <property type="component" value="Unassembled WGS sequence"/>
</dbReference>
<name>A0A5B7CRJ4_PORTR</name>
<evidence type="ECO:0000313" key="2">
    <source>
        <dbReference type="EMBL" id="MPC11728.1"/>
    </source>
</evidence>
<dbReference type="EMBL" id="VSRR010000178">
    <property type="protein sequence ID" value="MPC11728.1"/>
    <property type="molecule type" value="Genomic_DNA"/>
</dbReference>
<keyword evidence="3" id="KW-1185">Reference proteome</keyword>
<gene>
    <name evidence="2" type="ORF">E2C01_004402</name>
</gene>
<sequence>MPCRCESRASRHSSLGGPAWRGGSVEAPRLLQGVSVAAQWWLSLSLRRLSYVYVSIVQEELSLRRLRRI</sequence>
<accession>A0A5B7CRJ4</accession>
<protein>
    <submittedName>
        <fullName evidence="2">Uncharacterized protein</fullName>
    </submittedName>
</protein>
<evidence type="ECO:0000256" key="1">
    <source>
        <dbReference type="SAM" id="MobiDB-lite"/>
    </source>
</evidence>
<comment type="caution">
    <text evidence="2">The sequence shown here is derived from an EMBL/GenBank/DDBJ whole genome shotgun (WGS) entry which is preliminary data.</text>
</comment>